<proteinExistence type="predicted"/>
<evidence type="ECO:0008006" key="3">
    <source>
        <dbReference type="Google" id="ProtNLM"/>
    </source>
</evidence>
<accession>B9M0B8</accession>
<organism evidence="1 2">
    <name type="scientific">Geotalea daltonii (strain DSM 22248 / JCM 15807 / FRC-32)</name>
    <name type="common">Geobacter daltonii</name>
    <dbReference type="NCBI Taxonomy" id="316067"/>
    <lineage>
        <taxon>Bacteria</taxon>
        <taxon>Pseudomonadati</taxon>
        <taxon>Thermodesulfobacteriota</taxon>
        <taxon>Desulfuromonadia</taxon>
        <taxon>Geobacterales</taxon>
        <taxon>Geobacteraceae</taxon>
        <taxon>Geotalea</taxon>
    </lineage>
</organism>
<evidence type="ECO:0000313" key="2">
    <source>
        <dbReference type="Proteomes" id="UP000007721"/>
    </source>
</evidence>
<sequence length="173" mass="19552">MLIHVKMTRHVYEKMRADLNRPHDFAYERVGFIFARKDTADKDAILLLATEYYPVPDVHYIDDPKVGAKINSSAIRSVMERAYSSKECILHVHQHDHSGAPRFSRLDRLEYNKMIPSFHNIGGGAIHGALVFSLDNAVGLVWTSKHDSPEPVRKLTIVGYPIETLKPGAGLYV</sequence>
<dbReference type="RefSeq" id="WP_012645684.1">
    <property type="nucleotide sequence ID" value="NC_011979.1"/>
</dbReference>
<dbReference type="EMBL" id="CP001390">
    <property type="protein sequence ID" value="ACM18955.1"/>
    <property type="molecule type" value="Genomic_DNA"/>
</dbReference>
<evidence type="ECO:0000313" key="1">
    <source>
        <dbReference type="EMBL" id="ACM18955.1"/>
    </source>
</evidence>
<dbReference type="STRING" id="316067.Geob_0589"/>
<dbReference type="HOGENOM" id="CLU_1552368_0_0_7"/>
<dbReference type="KEGG" id="geo:Geob_0589"/>
<gene>
    <name evidence="1" type="ordered locus">Geob_0589</name>
</gene>
<dbReference type="eggNOG" id="ENOG5033JAI">
    <property type="taxonomic scope" value="Bacteria"/>
</dbReference>
<reference evidence="1 2" key="1">
    <citation type="submission" date="2009-01" db="EMBL/GenBank/DDBJ databases">
        <title>Complete sequence of Geobacter sp. FRC-32.</title>
        <authorList>
            <consortium name="US DOE Joint Genome Institute"/>
            <person name="Lucas S."/>
            <person name="Copeland A."/>
            <person name="Lapidus A."/>
            <person name="Glavina del Rio T."/>
            <person name="Dalin E."/>
            <person name="Tice H."/>
            <person name="Bruce D."/>
            <person name="Goodwin L."/>
            <person name="Pitluck S."/>
            <person name="Saunders E."/>
            <person name="Brettin T."/>
            <person name="Detter J.C."/>
            <person name="Han C."/>
            <person name="Larimer F."/>
            <person name="Land M."/>
            <person name="Hauser L."/>
            <person name="Kyrpides N."/>
            <person name="Ovchinnikova G."/>
            <person name="Kostka J."/>
            <person name="Richardson P."/>
        </authorList>
    </citation>
    <scope>NUCLEOTIDE SEQUENCE [LARGE SCALE GENOMIC DNA]</scope>
    <source>
        <strain evidence="2">DSM 22248 / JCM 15807 / FRC-32</strain>
    </source>
</reference>
<dbReference type="AlphaFoldDB" id="B9M0B8"/>
<dbReference type="OrthoDB" id="3078368at2"/>
<dbReference type="Proteomes" id="UP000007721">
    <property type="component" value="Chromosome"/>
</dbReference>
<name>B9M0B8_GEODF</name>
<keyword evidence="2" id="KW-1185">Reference proteome</keyword>
<protein>
    <recommendedName>
        <fullName evidence="3">JAB domain-containing protein</fullName>
    </recommendedName>
</protein>